<sequence>MGSYKEISNTAQIRLVSSHNEVYEPCDDSFVLVDALLADHTNMLLKVLSLLGLEGKMEGA</sequence>
<name>A0ABU6QJT2_9FABA</name>
<evidence type="ECO:0000313" key="2">
    <source>
        <dbReference type="Proteomes" id="UP001341840"/>
    </source>
</evidence>
<accession>A0ABU6QJT2</accession>
<proteinExistence type="predicted"/>
<organism evidence="1 2">
    <name type="scientific">Stylosanthes scabra</name>
    <dbReference type="NCBI Taxonomy" id="79078"/>
    <lineage>
        <taxon>Eukaryota</taxon>
        <taxon>Viridiplantae</taxon>
        <taxon>Streptophyta</taxon>
        <taxon>Embryophyta</taxon>
        <taxon>Tracheophyta</taxon>
        <taxon>Spermatophyta</taxon>
        <taxon>Magnoliopsida</taxon>
        <taxon>eudicotyledons</taxon>
        <taxon>Gunneridae</taxon>
        <taxon>Pentapetalae</taxon>
        <taxon>rosids</taxon>
        <taxon>fabids</taxon>
        <taxon>Fabales</taxon>
        <taxon>Fabaceae</taxon>
        <taxon>Papilionoideae</taxon>
        <taxon>50 kb inversion clade</taxon>
        <taxon>dalbergioids sensu lato</taxon>
        <taxon>Dalbergieae</taxon>
        <taxon>Pterocarpus clade</taxon>
        <taxon>Stylosanthes</taxon>
    </lineage>
</organism>
<protein>
    <submittedName>
        <fullName evidence="1">Uncharacterized protein</fullName>
    </submittedName>
</protein>
<gene>
    <name evidence="1" type="ORF">PIB30_051970</name>
</gene>
<keyword evidence="2" id="KW-1185">Reference proteome</keyword>
<dbReference type="EMBL" id="JASCZI010000373">
    <property type="protein sequence ID" value="MED6111394.1"/>
    <property type="molecule type" value="Genomic_DNA"/>
</dbReference>
<dbReference type="Proteomes" id="UP001341840">
    <property type="component" value="Unassembled WGS sequence"/>
</dbReference>
<evidence type="ECO:0000313" key="1">
    <source>
        <dbReference type="EMBL" id="MED6111394.1"/>
    </source>
</evidence>
<comment type="caution">
    <text evidence="1">The sequence shown here is derived from an EMBL/GenBank/DDBJ whole genome shotgun (WGS) entry which is preliminary data.</text>
</comment>
<reference evidence="1 2" key="1">
    <citation type="journal article" date="2023" name="Plants (Basel)">
        <title>Bridging the Gap: Combining Genomics and Transcriptomics Approaches to Understand Stylosanthes scabra, an Orphan Legume from the Brazilian Caatinga.</title>
        <authorList>
            <person name="Ferreira-Neto J.R.C."/>
            <person name="da Silva M.D."/>
            <person name="Binneck E."/>
            <person name="de Melo N.F."/>
            <person name="da Silva R.H."/>
            <person name="de Melo A.L.T.M."/>
            <person name="Pandolfi V."/>
            <person name="Bustamante F.O."/>
            <person name="Brasileiro-Vidal A.C."/>
            <person name="Benko-Iseppon A.M."/>
        </authorList>
    </citation>
    <scope>NUCLEOTIDE SEQUENCE [LARGE SCALE GENOMIC DNA]</scope>
    <source>
        <tissue evidence="1">Leaves</tissue>
    </source>
</reference>